<dbReference type="SUPFAM" id="SSF88659">
    <property type="entry name" value="Sigma3 and sigma4 domains of RNA polymerase sigma factors"/>
    <property type="match status" value="1"/>
</dbReference>
<keyword evidence="9" id="KW-1185">Reference proteome</keyword>
<dbReference type="InterPro" id="IPR036388">
    <property type="entry name" value="WH-like_DNA-bd_sf"/>
</dbReference>
<dbReference type="InterPro" id="IPR014284">
    <property type="entry name" value="RNA_pol_sigma-70_dom"/>
</dbReference>
<dbReference type="Gene3D" id="1.10.1740.10">
    <property type="match status" value="1"/>
</dbReference>
<dbReference type="Gene3D" id="1.10.10.10">
    <property type="entry name" value="Winged helix-like DNA-binding domain superfamily/Winged helix DNA-binding domain"/>
    <property type="match status" value="1"/>
</dbReference>
<organism evidence="8 9">
    <name type="scientific">Lentzea miocenica</name>
    <dbReference type="NCBI Taxonomy" id="3095431"/>
    <lineage>
        <taxon>Bacteria</taxon>
        <taxon>Bacillati</taxon>
        <taxon>Actinomycetota</taxon>
        <taxon>Actinomycetes</taxon>
        <taxon>Pseudonocardiales</taxon>
        <taxon>Pseudonocardiaceae</taxon>
        <taxon>Lentzea</taxon>
    </lineage>
</organism>
<dbReference type="InterPro" id="IPR013249">
    <property type="entry name" value="RNA_pol_sigma70_r4_t2"/>
</dbReference>
<dbReference type="NCBIfam" id="TIGR02937">
    <property type="entry name" value="sigma70-ECF"/>
    <property type="match status" value="1"/>
</dbReference>
<dbReference type="InterPro" id="IPR013324">
    <property type="entry name" value="RNA_pol_sigma_r3/r4-like"/>
</dbReference>
<dbReference type="PANTHER" id="PTHR43133">
    <property type="entry name" value="RNA POLYMERASE ECF-TYPE SIGMA FACTO"/>
    <property type="match status" value="1"/>
</dbReference>
<evidence type="ECO:0000313" key="9">
    <source>
        <dbReference type="Proteomes" id="UP001285521"/>
    </source>
</evidence>
<keyword evidence="2" id="KW-0805">Transcription regulation</keyword>
<dbReference type="SUPFAM" id="SSF88946">
    <property type="entry name" value="Sigma2 domain of RNA polymerase sigma factors"/>
    <property type="match status" value="1"/>
</dbReference>
<dbReference type="InterPro" id="IPR039425">
    <property type="entry name" value="RNA_pol_sigma-70-like"/>
</dbReference>
<evidence type="ECO:0000259" key="6">
    <source>
        <dbReference type="Pfam" id="PF04542"/>
    </source>
</evidence>
<dbReference type="InterPro" id="IPR014325">
    <property type="entry name" value="RNA_pol_sigma-E_actinobac"/>
</dbReference>
<reference evidence="8 9" key="1">
    <citation type="submission" date="2023-11" db="EMBL/GenBank/DDBJ databases">
        <title>Lentzea sokolovensis, sp. nov., Lentzea kristufkii, sp. nov., and Lentzea miocenensis, sp. nov., rare actinobacteria from Sokolov Coal Basin, Miocene lacustrine sediment, Czech Republic.</title>
        <authorList>
            <person name="Lara A."/>
            <person name="Kotroba L."/>
            <person name="Nouioui I."/>
            <person name="Neumann-Schaal M."/>
            <person name="Mast Y."/>
            <person name="Chronakova A."/>
        </authorList>
    </citation>
    <scope>NUCLEOTIDE SEQUENCE [LARGE SCALE GENOMIC DNA]</scope>
    <source>
        <strain evidence="8 9">BCCO 10_0856</strain>
    </source>
</reference>
<comment type="caution">
    <text evidence="8">The sequence shown here is derived from an EMBL/GenBank/DDBJ whole genome shotgun (WGS) entry which is preliminary data.</text>
</comment>
<name>A0ABU4T2Z5_9PSEU</name>
<keyword evidence="3" id="KW-0731">Sigma factor</keyword>
<dbReference type="NCBIfam" id="TIGR02983">
    <property type="entry name" value="SigE-fam_strep"/>
    <property type="match status" value="1"/>
</dbReference>
<keyword evidence="4" id="KW-0238">DNA-binding</keyword>
<evidence type="ECO:0000256" key="2">
    <source>
        <dbReference type="ARBA" id="ARBA00023015"/>
    </source>
</evidence>
<evidence type="ECO:0000256" key="3">
    <source>
        <dbReference type="ARBA" id="ARBA00023082"/>
    </source>
</evidence>
<dbReference type="InterPro" id="IPR007627">
    <property type="entry name" value="RNA_pol_sigma70_r2"/>
</dbReference>
<dbReference type="Proteomes" id="UP001285521">
    <property type="component" value="Unassembled WGS sequence"/>
</dbReference>
<proteinExistence type="inferred from homology"/>
<sequence length="163" mass="18461">MADNEYTEYVTAALPWLRRTAYLLCGDVHSADDVVQVAITRLYTSWRRARAADNLDAYVRAILVRTFLNERRRPWSRVRLFDRVDGFPAVASPDFENSFETREEVRVALMRVPPGQRAVLVLRFLFDLPVAEVARALQCSEGTVKSQTSAGLSALRTQLGVTQ</sequence>
<evidence type="ECO:0000313" key="8">
    <source>
        <dbReference type="EMBL" id="MDX8032522.1"/>
    </source>
</evidence>
<dbReference type="EMBL" id="JAXAVW010000015">
    <property type="protein sequence ID" value="MDX8032522.1"/>
    <property type="molecule type" value="Genomic_DNA"/>
</dbReference>
<dbReference type="PANTHER" id="PTHR43133:SF50">
    <property type="entry name" value="ECF RNA POLYMERASE SIGMA FACTOR SIGM"/>
    <property type="match status" value="1"/>
</dbReference>
<feature type="domain" description="RNA polymerase sigma factor 70 region 4 type 2" evidence="7">
    <location>
        <begin position="103"/>
        <end position="155"/>
    </location>
</feature>
<evidence type="ECO:0000256" key="4">
    <source>
        <dbReference type="ARBA" id="ARBA00023125"/>
    </source>
</evidence>
<feature type="domain" description="RNA polymerase sigma-70 region 2" evidence="6">
    <location>
        <begin position="10"/>
        <end position="75"/>
    </location>
</feature>
<gene>
    <name evidence="8" type="ORF">SK803_20100</name>
</gene>
<evidence type="ECO:0000259" key="7">
    <source>
        <dbReference type="Pfam" id="PF08281"/>
    </source>
</evidence>
<protein>
    <submittedName>
        <fullName evidence="8">SigE family RNA polymerase sigma factor</fullName>
    </submittedName>
</protein>
<evidence type="ECO:0000256" key="5">
    <source>
        <dbReference type="ARBA" id="ARBA00023163"/>
    </source>
</evidence>
<evidence type="ECO:0000256" key="1">
    <source>
        <dbReference type="ARBA" id="ARBA00010641"/>
    </source>
</evidence>
<dbReference type="InterPro" id="IPR013325">
    <property type="entry name" value="RNA_pol_sigma_r2"/>
</dbReference>
<accession>A0ABU4T2Z5</accession>
<keyword evidence="5" id="KW-0804">Transcription</keyword>
<dbReference type="Pfam" id="PF08281">
    <property type="entry name" value="Sigma70_r4_2"/>
    <property type="match status" value="1"/>
</dbReference>
<dbReference type="Pfam" id="PF04542">
    <property type="entry name" value="Sigma70_r2"/>
    <property type="match status" value="1"/>
</dbReference>
<dbReference type="RefSeq" id="WP_319967556.1">
    <property type="nucleotide sequence ID" value="NZ_JAXAVW010000015.1"/>
</dbReference>
<comment type="similarity">
    <text evidence="1">Belongs to the sigma-70 factor family. ECF subfamily.</text>
</comment>